<gene>
    <name evidence="2" type="ORF">ETD96_22085</name>
</gene>
<dbReference type="Gene3D" id="1.10.260.40">
    <property type="entry name" value="lambda repressor-like DNA-binding domains"/>
    <property type="match status" value="1"/>
</dbReference>
<reference evidence="2 3" key="1">
    <citation type="submission" date="2019-05" db="EMBL/GenBank/DDBJ databases">
        <title>Draft genome sequence of Actinomadura geliboluensis A8036.</title>
        <authorList>
            <person name="Saricaoglu S."/>
            <person name="Isik K."/>
        </authorList>
    </citation>
    <scope>NUCLEOTIDE SEQUENCE [LARGE SCALE GENOMIC DNA]</scope>
    <source>
        <strain evidence="2 3">A8036</strain>
    </source>
</reference>
<dbReference type="SUPFAM" id="SSF47413">
    <property type="entry name" value="lambda repressor-like DNA-binding domains"/>
    <property type="match status" value="1"/>
</dbReference>
<feature type="domain" description="HTH cro/C1-type" evidence="1">
    <location>
        <begin position="43"/>
        <end position="97"/>
    </location>
</feature>
<dbReference type="Proteomes" id="UP000305238">
    <property type="component" value="Unassembled WGS sequence"/>
</dbReference>
<dbReference type="PROSITE" id="PS50943">
    <property type="entry name" value="HTH_CROC1"/>
    <property type="match status" value="1"/>
</dbReference>
<name>A0A5S4GSN0_9ACTN</name>
<dbReference type="GO" id="GO:0003677">
    <property type="term" value="F:DNA binding"/>
    <property type="evidence" value="ECO:0007669"/>
    <property type="project" value="InterPro"/>
</dbReference>
<dbReference type="OrthoDB" id="5177725at2"/>
<dbReference type="AlphaFoldDB" id="A0A5S4GSN0"/>
<organism evidence="2 3">
    <name type="scientific">Actinomadura geliboluensis</name>
    <dbReference type="NCBI Taxonomy" id="882440"/>
    <lineage>
        <taxon>Bacteria</taxon>
        <taxon>Bacillati</taxon>
        <taxon>Actinomycetota</taxon>
        <taxon>Actinomycetes</taxon>
        <taxon>Streptosporangiales</taxon>
        <taxon>Thermomonosporaceae</taxon>
        <taxon>Actinomadura</taxon>
    </lineage>
</organism>
<dbReference type="Pfam" id="PF19054">
    <property type="entry name" value="DUF5753"/>
    <property type="match status" value="1"/>
</dbReference>
<dbReference type="SMART" id="SM00530">
    <property type="entry name" value="HTH_XRE"/>
    <property type="match status" value="1"/>
</dbReference>
<dbReference type="EMBL" id="VCKZ01000164">
    <property type="protein sequence ID" value="TMR35923.1"/>
    <property type="molecule type" value="Genomic_DNA"/>
</dbReference>
<dbReference type="Pfam" id="PF13560">
    <property type="entry name" value="HTH_31"/>
    <property type="match status" value="1"/>
</dbReference>
<accession>A0A5S4GSN0</accession>
<proteinExistence type="predicted"/>
<sequence>MEHCPRTNRASATYRCKILITRGIDLTARSAPTVKRRRLAAELRQQRERLGLTIEEVAERLEWSTAKVSRIENARVGVLPRDVKYLLNVYGVEGEARDVLMALAREARQKGWWHSYGEAIPTWFEVYVGLESDAVSMERYDAEHVPGLLQTAEYAHSVFTAFPIEDETEIEKRVALRMARSEYLTADGGPKFWAVLNEAVIRRQVGGAQTMQDQLHHLGEMAKLPNVTLQVLPFDAGAHPAMSGSFTLLRFPEPSDPKVVFMETQTGSLYLEKAHEINRYTLAFDHLRAAALRPSDSLALIARAADTMT</sequence>
<dbReference type="InterPro" id="IPR010982">
    <property type="entry name" value="Lambda_DNA-bd_dom_sf"/>
</dbReference>
<protein>
    <submittedName>
        <fullName evidence="2">Helix-turn-helix domain-containing protein</fullName>
    </submittedName>
</protein>
<dbReference type="CDD" id="cd00093">
    <property type="entry name" value="HTH_XRE"/>
    <property type="match status" value="1"/>
</dbReference>
<evidence type="ECO:0000259" key="1">
    <source>
        <dbReference type="PROSITE" id="PS50943"/>
    </source>
</evidence>
<comment type="caution">
    <text evidence="2">The sequence shown here is derived from an EMBL/GenBank/DDBJ whole genome shotgun (WGS) entry which is preliminary data.</text>
</comment>
<keyword evidence="3" id="KW-1185">Reference proteome</keyword>
<dbReference type="InterPro" id="IPR043917">
    <property type="entry name" value="DUF5753"/>
</dbReference>
<evidence type="ECO:0000313" key="3">
    <source>
        <dbReference type="Proteomes" id="UP000305238"/>
    </source>
</evidence>
<dbReference type="InterPro" id="IPR001387">
    <property type="entry name" value="Cro/C1-type_HTH"/>
</dbReference>
<evidence type="ECO:0000313" key="2">
    <source>
        <dbReference type="EMBL" id="TMR35923.1"/>
    </source>
</evidence>